<evidence type="ECO:0000313" key="1">
    <source>
        <dbReference type="EMBL" id="NRF70136.1"/>
    </source>
</evidence>
<keyword evidence="2" id="KW-1185">Reference proteome</keyword>
<gene>
    <name evidence="1" type="ORF">HLB44_24315</name>
</gene>
<dbReference type="Proteomes" id="UP000737171">
    <property type="component" value="Unassembled WGS sequence"/>
</dbReference>
<dbReference type="EMBL" id="JABRWJ010000007">
    <property type="protein sequence ID" value="NRF70136.1"/>
    <property type="molecule type" value="Genomic_DNA"/>
</dbReference>
<proteinExistence type="predicted"/>
<name>A0ABX2ENM2_9BURK</name>
<organism evidence="1 2">
    <name type="scientific">Pseudaquabacterium terrae</name>
    <dbReference type="NCBI Taxonomy" id="2732868"/>
    <lineage>
        <taxon>Bacteria</taxon>
        <taxon>Pseudomonadati</taxon>
        <taxon>Pseudomonadota</taxon>
        <taxon>Betaproteobacteria</taxon>
        <taxon>Burkholderiales</taxon>
        <taxon>Sphaerotilaceae</taxon>
        <taxon>Pseudaquabacterium</taxon>
    </lineage>
</organism>
<sequence>MSTRHTPPESAPLPAKKPRGGLVGLVRKLLFGHVRLARDGGALRLSLEERRAAPVVAAPEPTAATAGPPTDAGAVVQRAALKTLLDARPDSRHALPHLRYLESALGRQGAQAIVATPAPVLQKIMVQLDGLNTMAHPALLQLQQQISNELDRRGAHPAERTLPFDVSPSDYRAGDKLQVGEAHLSDFLRESDRVGAS</sequence>
<evidence type="ECO:0000313" key="2">
    <source>
        <dbReference type="Proteomes" id="UP000737171"/>
    </source>
</evidence>
<accession>A0ABX2ENM2</accession>
<reference evidence="1 2" key="1">
    <citation type="submission" date="2020-05" db="EMBL/GenBank/DDBJ databases">
        <title>Aquincola sp. isolate from soil.</title>
        <authorList>
            <person name="Han J."/>
            <person name="Kim D.-U."/>
        </authorList>
    </citation>
    <scope>NUCLEOTIDE SEQUENCE [LARGE SCALE GENOMIC DNA]</scope>
    <source>
        <strain evidence="1 2">S2</strain>
    </source>
</reference>
<protein>
    <submittedName>
        <fullName evidence="1">Uncharacterized protein</fullName>
    </submittedName>
</protein>
<dbReference type="RefSeq" id="WP_173128419.1">
    <property type="nucleotide sequence ID" value="NZ_JABRWJ010000007.1"/>
</dbReference>
<comment type="caution">
    <text evidence="1">The sequence shown here is derived from an EMBL/GenBank/DDBJ whole genome shotgun (WGS) entry which is preliminary data.</text>
</comment>